<keyword evidence="2" id="KW-1185">Reference proteome</keyword>
<dbReference type="EMBL" id="RRYP01017140">
    <property type="protein sequence ID" value="TNV74319.1"/>
    <property type="molecule type" value="Genomic_DNA"/>
</dbReference>
<comment type="caution">
    <text evidence="1">The sequence shown here is derived from an EMBL/GenBank/DDBJ whole genome shotgun (WGS) entry which is preliminary data.</text>
</comment>
<reference evidence="1" key="1">
    <citation type="submission" date="2019-06" db="EMBL/GenBank/DDBJ databases">
        <authorList>
            <person name="Zheng W."/>
        </authorList>
    </citation>
    <scope>NUCLEOTIDE SEQUENCE</scope>
    <source>
        <strain evidence="1">QDHG01</strain>
    </source>
</reference>
<dbReference type="OrthoDB" id="10527067at2759"/>
<protein>
    <submittedName>
        <fullName evidence="1">Uncharacterized protein</fullName>
    </submittedName>
</protein>
<evidence type="ECO:0000313" key="2">
    <source>
        <dbReference type="Proteomes" id="UP000785679"/>
    </source>
</evidence>
<name>A0A8J8NGJ1_HALGN</name>
<dbReference type="Proteomes" id="UP000785679">
    <property type="component" value="Unassembled WGS sequence"/>
</dbReference>
<sequence length="146" mass="16322">MIGFAIGTPIQGLRLFFPYTCVRNILQVGVESFDFYMFYQLLLTGDVVKGSIFTGQSLFSIIIELPQIVSTCIPGAPASDLAELLSAFSDSLMYLFKFFIYVDTAINYFFQEEWILSGFYGMTSLLNVVSYIAYRAFNNGADSAVI</sequence>
<proteinExistence type="predicted"/>
<organism evidence="1 2">
    <name type="scientific">Halteria grandinella</name>
    <dbReference type="NCBI Taxonomy" id="5974"/>
    <lineage>
        <taxon>Eukaryota</taxon>
        <taxon>Sar</taxon>
        <taxon>Alveolata</taxon>
        <taxon>Ciliophora</taxon>
        <taxon>Intramacronucleata</taxon>
        <taxon>Spirotrichea</taxon>
        <taxon>Stichotrichia</taxon>
        <taxon>Sporadotrichida</taxon>
        <taxon>Halteriidae</taxon>
        <taxon>Halteria</taxon>
    </lineage>
</organism>
<dbReference type="AlphaFoldDB" id="A0A8J8NGJ1"/>
<accession>A0A8J8NGJ1</accession>
<gene>
    <name evidence="1" type="ORF">FGO68_gene4384</name>
</gene>
<evidence type="ECO:0000313" key="1">
    <source>
        <dbReference type="EMBL" id="TNV74319.1"/>
    </source>
</evidence>